<dbReference type="PROSITE" id="PS00061">
    <property type="entry name" value="ADH_SHORT"/>
    <property type="match status" value="1"/>
</dbReference>
<dbReference type="EMBL" id="HBUE01276183">
    <property type="protein sequence ID" value="CAG6566490.1"/>
    <property type="molecule type" value="Transcribed_RNA"/>
</dbReference>
<sequence length="277" mass="30126">MRSGSSSTFLKGDSSQKMSLKDKTAVLLGGLGGIGFEIGKHLLKNGISKLFLLDISTNFDGEMRAELQAYNIDSSIYYRQCDVTDKDRLSELLRQEVMGRLHFIDVFINSVGIIDEQDPDRVLAVNLLGAINSSLIALDLMSMDNAGLGGYIVNVASVAGLEPFPYCSIYTASKHGVVGFTRSLGIDTVLVKTGVKFITICPGATETALFRKHNMGNVFLLPWMEEAGLRLMRQIPIQSPSVVGECVIRALVEGETGSVWVCTAGKIERVTMPLNLE</sequence>
<dbReference type="EMBL" id="HBUE01170784">
    <property type="protein sequence ID" value="CAG6515001.1"/>
    <property type="molecule type" value="Transcribed_RNA"/>
</dbReference>
<dbReference type="SUPFAM" id="SSF51735">
    <property type="entry name" value="NAD(P)-binding Rossmann-fold domains"/>
    <property type="match status" value="1"/>
</dbReference>
<dbReference type="PANTHER" id="PTHR44229">
    <property type="entry name" value="15-HYDROXYPROSTAGLANDIN DEHYDROGENASE [NAD(+)]"/>
    <property type="match status" value="1"/>
</dbReference>
<evidence type="ECO:0000256" key="2">
    <source>
        <dbReference type="ARBA" id="ARBA00023002"/>
    </source>
</evidence>
<dbReference type="PANTHER" id="PTHR44229:SF8">
    <property type="entry name" value="ALCOHOL DEHYDROGENASE-RELATED"/>
    <property type="match status" value="1"/>
</dbReference>
<dbReference type="InterPro" id="IPR002347">
    <property type="entry name" value="SDR_fam"/>
</dbReference>
<accession>A0A8D8DRX3</accession>
<dbReference type="Gene3D" id="3.40.50.720">
    <property type="entry name" value="NAD(P)-binding Rossmann-like Domain"/>
    <property type="match status" value="1"/>
</dbReference>
<reference evidence="4" key="1">
    <citation type="submission" date="2021-05" db="EMBL/GenBank/DDBJ databases">
        <authorList>
            <person name="Alioto T."/>
            <person name="Alioto T."/>
            <person name="Gomez Garrido J."/>
        </authorList>
    </citation>
    <scope>NUCLEOTIDE SEQUENCE</scope>
</reference>
<dbReference type="AlphaFoldDB" id="A0A8D8DRX3"/>
<dbReference type="PRINTS" id="PR01167">
    <property type="entry name" value="INSADHFAMILY"/>
</dbReference>
<dbReference type="Pfam" id="PF00106">
    <property type="entry name" value="adh_short"/>
    <property type="match status" value="1"/>
</dbReference>
<dbReference type="InterPro" id="IPR036291">
    <property type="entry name" value="NAD(P)-bd_dom_sf"/>
</dbReference>
<keyword evidence="2" id="KW-0560">Oxidoreductase</keyword>
<dbReference type="GO" id="GO:0005737">
    <property type="term" value="C:cytoplasm"/>
    <property type="evidence" value="ECO:0007669"/>
    <property type="project" value="TreeGrafter"/>
</dbReference>
<evidence type="ECO:0000313" key="4">
    <source>
        <dbReference type="EMBL" id="CAG6515002.1"/>
    </source>
</evidence>
<dbReference type="EMBL" id="HBUE01062121">
    <property type="protein sequence ID" value="CAG6469099.1"/>
    <property type="molecule type" value="Transcribed_RNA"/>
</dbReference>
<dbReference type="InterPro" id="IPR020904">
    <property type="entry name" value="Sc_DH/Rdtase_CS"/>
</dbReference>
<organism evidence="4">
    <name type="scientific">Culex pipiens</name>
    <name type="common">House mosquito</name>
    <dbReference type="NCBI Taxonomy" id="7175"/>
    <lineage>
        <taxon>Eukaryota</taxon>
        <taxon>Metazoa</taxon>
        <taxon>Ecdysozoa</taxon>
        <taxon>Arthropoda</taxon>
        <taxon>Hexapoda</taxon>
        <taxon>Insecta</taxon>
        <taxon>Pterygota</taxon>
        <taxon>Neoptera</taxon>
        <taxon>Endopterygota</taxon>
        <taxon>Diptera</taxon>
        <taxon>Nematocera</taxon>
        <taxon>Culicoidea</taxon>
        <taxon>Culicidae</taxon>
        <taxon>Culicinae</taxon>
        <taxon>Culicini</taxon>
        <taxon>Culex</taxon>
        <taxon>Culex</taxon>
    </lineage>
</organism>
<dbReference type="EMBL" id="HBUE01062119">
    <property type="protein sequence ID" value="CAG6469097.1"/>
    <property type="molecule type" value="Transcribed_RNA"/>
</dbReference>
<name>A0A8D8DRX3_CULPI</name>
<protein>
    <submittedName>
        <fullName evidence="4">Alcohol dehydrogenase 1</fullName>
    </submittedName>
</protein>
<evidence type="ECO:0000256" key="1">
    <source>
        <dbReference type="ARBA" id="ARBA00006484"/>
    </source>
</evidence>
<comment type="similarity">
    <text evidence="1 3">Belongs to the short-chain dehydrogenases/reductases (SDR) family.</text>
</comment>
<dbReference type="PRINTS" id="PR00080">
    <property type="entry name" value="SDRFAMILY"/>
</dbReference>
<dbReference type="EMBL" id="HBUE01276182">
    <property type="protein sequence ID" value="CAG6566489.1"/>
    <property type="molecule type" value="Transcribed_RNA"/>
</dbReference>
<proteinExistence type="inferred from homology"/>
<dbReference type="GO" id="GO:0016616">
    <property type="term" value="F:oxidoreductase activity, acting on the CH-OH group of donors, NAD or NADP as acceptor"/>
    <property type="evidence" value="ECO:0007669"/>
    <property type="project" value="TreeGrafter"/>
</dbReference>
<dbReference type="EMBL" id="HBUE01170785">
    <property type="protein sequence ID" value="CAG6515002.1"/>
    <property type="molecule type" value="Transcribed_RNA"/>
</dbReference>
<evidence type="ECO:0000256" key="3">
    <source>
        <dbReference type="RuleBase" id="RU000363"/>
    </source>
</evidence>